<keyword evidence="2" id="KW-0175">Coiled coil</keyword>
<dbReference type="PANTHER" id="PTHR30469">
    <property type="entry name" value="MULTIDRUG RESISTANCE PROTEIN MDTA"/>
    <property type="match status" value="1"/>
</dbReference>
<evidence type="ECO:0000313" key="7">
    <source>
        <dbReference type="Proteomes" id="UP001557485"/>
    </source>
</evidence>
<feature type="domain" description="Multidrug resistance protein MdtA-like barrel-sandwich hybrid" evidence="3">
    <location>
        <begin position="71"/>
        <end position="191"/>
    </location>
</feature>
<dbReference type="InterPro" id="IPR058637">
    <property type="entry name" value="YknX-like_C"/>
</dbReference>
<comment type="caution">
    <text evidence="6">The sequence shown here is derived from an EMBL/GenBank/DDBJ whole genome shotgun (WGS) entry which is preliminary data.</text>
</comment>
<dbReference type="Gene3D" id="2.40.50.100">
    <property type="match status" value="1"/>
</dbReference>
<dbReference type="Gene3D" id="1.10.287.470">
    <property type="entry name" value="Helix hairpin bin"/>
    <property type="match status" value="1"/>
</dbReference>
<dbReference type="InterPro" id="IPR006143">
    <property type="entry name" value="RND_pump_MFP"/>
</dbReference>
<evidence type="ECO:0000256" key="2">
    <source>
        <dbReference type="SAM" id="Coils"/>
    </source>
</evidence>
<dbReference type="Pfam" id="PF25954">
    <property type="entry name" value="Beta-barrel_RND_2"/>
    <property type="match status" value="1"/>
</dbReference>
<evidence type="ECO:0000259" key="4">
    <source>
        <dbReference type="Pfam" id="PF25954"/>
    </source>
</evidence>
<comment type="similarity">
    <text evidence="1">Belongs to the membrane fusion protein (MFP) (TC 8.A.1) family.</text>
</comment>
<feature type="coiled-coil region" evidence="2">
    <location>
        <begin position="102"/>
        <end position="138"/>
    </location>
</feature>
<feature type="domain" description="YknX-like C-terminal permuted SH3-like" evidence="5">
    <location>
        <begin position="283"/>
        <end position="348"/>
    </location>
</feature>
<dbReference type="Proteomes" id="UP001557485">
    <property type="component" value="Unassembled WGS sequence"/>
</dbReference>
<dbReference type="NCBIfam" id="TIGR01730">
    <property type="entry name" value="RND_mfp"/>
    <property type="match status" value="1"/>
</dbReference>
<gene>
    <name evidence="6" type="ORF">AB4876_16890</name>
</gene>
<dbReference type="Gene3D" id="2.40.420.20">
    <property type="match status" value="1"/>
</dbReference>
<keyword evidence="7" id="KW-1185">Reference proteome</keyword>
<dbReference type="Pfam" id="PF25917">
    <property type="entry name" value="BSH_RND"/>
    <property type="match status" value="1"/>
</dbReference>
<accession>A0ABV3UA16</accession>
<dbReference type="RefSeq" id="WP_368382914.1">
    <property type="nucleotide sequence ID" value="NZ_JBFRYA010000019.1"/>
</dbReference>
<dbReference type="EMBL" id="JBFRYA010000019">
    <property type="protein sequence ID" value="MEX1670600.1"/>
    <property type="molecule type" value="Genomic_DNA"/>
</dbReference>
<protein>
    <submittedName>
        <fullName evidence="6">Efflux RND transporter periplasmic adaptor subunit</fullName>
    </submittedName>
</protein>
<evidence type="ECO:0000259" key="3">
    <source>
        <dbReference type="Pfam" id="PF25917"/>
    </source>
</evidence>
<dbReference type="PANTHER" id="PTHR30469:SF16">
    <property type="entry name" value="HAE1 FAMILY EFFLUX PUMP MFP COMPONENT"/>
    <property type="match status" value="1"/>
</dbReference>
<dbReference type="Gene3D" id="2.40.30.170">
    <property type="match status" value="1"/>
</dbReference>
<dbReference type="InterPro" id="IPR058625">
    <property type="entry name" value="MdtA-like_BSH"/>
</dbReference>
<reference evidence="6 7" key="1">
    <citation type="journal article" date="2011" name="Int. J. Syst. Evol. Microbiol.">
        <title>Zhongshania antarctica gen. nov., sp. nov. and Zhongshania guokunii sp. nov., gammaproteobacteria respectively isolated from coastal attached (fast) ice and surface seawater of the Antarctic.</title>
        <authorList>
            <person name="Li H.J."/>
            <person name="Zhang X.Y."/>
            <person name="Chen C.X."/>
            <person name="Zhang Y.J."/>
            <person name="Gao Z.M."/>
            <person name="Yu Y."/>
            <person name="Chen X.L."/>
            <person name="Chen B."/>
            <person name="Zhang Y.Z."/>
        </authorList>
    </citation>
    <scope>NUCLEOTIDE SEQUENCE [LARGE SCALE GENOMIC DNA]</scope>
    <source>
        <strain evidence="6 7">ZS6-22T</strain>
    </source>
</reference>
<proteinExistence type="inferred from homology"/>
<feature type="domain" description="CusB-like beta-barrel" evidence="4">
    <location>
        <begin position="207"/>
        <end position="276"/>
    </location>
</feature>
<dbReference type="Pfam" id="PF25989">
    <property type="entry name" value="YknX_C"/>
    <property type="match status" value="1"/>
</dbReference>
<evidence type="ECO:0000313" key="6">
    <source>
        <dbReference type="EMBL" id="MEX1670600.1"/>
    </source>
</evidence>
<evidence type="ECO:0000256" key="1">
    <source>
        <dbReference type="ARBA" id="ARBA00009477"/>
    </source>
</evidence>
<organism evidence="6 7">
    <name type="scientific">Zhongshania guokunii</name>
    <dbReference type="NCBI Taxonomy" id="641783"/>
    <lineage>
        <taxon>Bacteria</taxon>
        <taxon>Pseudomonadati</taxon>
        <taxon>Pseudomonadota</taxon>
        <taxon>Gammaproteobacteria</taxon>
        <taxon>Cellvibrionales</taxon>
        <taxon>Spongiibacteraceae</taxon>
        <taxon>Zhongshania</taxon>
    </lineage>
</organism>
<sequence>MFGVAYSHSFRSFLSYSSVCLLGLSVLACQPAPDVAGPKSRPPTPVKVQLLKTEHIQTRLQALGSLLARESVDISSSVTEKIQSLHFNDGQTVKAGDLLVTLEQAEEAAQLKSARADLAEHERELQRLKGLLAKQSAAQTEYDQRQTSKLRAESKIAEISALLNERSIRAPFSGVVGLRELSPGALLSPGTRITSLDDLRVMRLDFYIPSLNIKALSLGQEIIARSDALNEDFSGRISAIDSRIDPIKRSLKIRALIPNPDGHLKPGMLMQVVLITSEREGILIPESALLSEQLQHYVWVFKDGKAEQRQVELGVRKPGFVEIRSGLSAGEQLIYEGIGNLQAGMAVAPQGSE</sequence>
<evidence type="ECO:0000259" key="5">
    <source>
        <dbReference type="Pfam" id="PF25989"/>
    </source>
</evidence>
<dbReference type="InterPro" id="IPR058792">
    <property type="entry name" value="Beta-barrel_RND_2"/>
</dbReference>
<name>A0ABV3UA16_9GAMM</name>
<dbReference type="SUPFAM" id="SSF111369">
    <property type="entry name" value="HlyD-like secretion proteins"/>
    <property type="match status" value="1"/>
</dbReference>